<organism evidence="1 2">
    <name type="scientific">Streptococcus oriscaviae</name>
    <dbReference type="NCBI Taxonomy" id="2781599"/>
    <lineage>
        <taxon>Bacteria</taxon>
        <taxon>Bacillati</taxon>
        <taxon>Bacillota</taxon>
        <taxon>Bacilli</taxon>
        <taxon>Lactobacillales</taxon>
        <taxon>Streptococcaceae</taxon>
        <taxon>Streptococcus</taxon>
    </lineage>
</organism>
<evidence type="ECO:0000313" key="1">
    <source>
        <dbReference type="EMBL" id="QUE54499.1"/>
    </source>
</evidence>
<reference evidence="1 2" key="1">
    <citation type="submission" date="2021-04" db="EMBL/GenBank/DDBJ databases">
        <title>Complete genome sequence of a novel Streptococcus species.</title>
        <authorList>
            <person name="Teng J.L.L."/>
        </authorList>
    </citation>
    <scope>NUCLEOTIDE SEQUENCE [LARGE SCALE GENOMIC DNA]</scope>
    <source>
        <strain evidence="1 2">HKU75</strain>
    </source>
</reference>
<gene>
    <name evidence="1" type="ORF">INT76_00970</name>
</gene>
<evidence type="ECO:0000313" key="2">
    <source>
        <dbReference type="Proteomes" id="UP000677616"/>
    </source>
</evidence>
<dbReference type="EMBL" id="CP073084">
    <property type="protein sequence ID" value="QUE54499.1"/>
    <property type="molecule type" value="Genomic_DNA"/>
</dbReference>
<keyword evidence="2" id="KW-1185">Reference proteome</keyword>
<accession>A0ABX7YMK8</accession>
<proteinExistence type="predicted"/>
<dbReference type="Proteomes" id="UP000677616">
    <property type="component" value="Chromosome"/>
</dbReference>
<name>A0ABX7YMK8_9STRE</name>
<sequence>MLHYTVSDQIGTITELMTEDGYIDYRQKLNLWGEAEIDGYRHYAAMITHSLK</sequence>
<protein>
    <submittedName>
        <fullName evidence="1">Uncharacterized protein</fullName>
    </submittedName>
</protein>
<dbReference type="RefSeq" id="WP_212571212.1">
    <property type="nucleotide sequence ID" value="NZ_CP073084.1"/>
</dbReference>